<dbReference type="EMBL" id="MU266497">
    <property type="protein sequence ID" value="KAH7922116.1"/>
    <property type="molecule type" value="Genomic_DNA"/>
</dbReference>
<proteinExistence type="predicted"/>
<organism evidence="1 2">
    <name type="scientific">Leucogyrophana mollusca</name>
    <dbReference type="NCBI Taxonomy" id="85980"/>
    <lineage>
        <taxon>Eukaryota</taxon>
        <taxon>Fungi</taxon>
        <taxon>Dikarya</taxon>
        <taxon>Basidiomycota</taxon>
        <taxon>Agaricomycotina</taxon>
        <taxon>Agaricomycetes</taxon>
        <taxon>Agaricomycetidae</taxon>
        <taxon>Boletales</taxon>
        <taxon>Boletales incertae sedis</taxon>
        <taxon>Leucogyrophana</taxon>
    </lineage>
</organism>
<reference evidence="1" key="1">
    <citation type="journal article" date="2021" name="New Phytol.">
        <title>Evolutionary innovations through gain and loss of genes in the ectomycorrhizal Boletales.</title>
        <authorList>
            <person name="Wu G."/>
            <person name="Miyauchi S."/>
            <person name="Morin E."/>
            <person name="Kuo A."/>
            <person name="Drula E."/>
            <person name="Varga T."/>
            <person name="Kohler A."/>
            <person name="Feng B."/>
            <person name="Cao Y."/>
            <person name="Lipzen A."/>
            <person name="Daum C."/>
            <person name="Hundley H."/>
            <person name="Pangilinan J."/>
            <person name="Johnson J."/>
            <person name="Barry K."/>
            <person name="LaButti K."/>
            <person name="Ng V."/>
            <person name="Ahrendt S."/>
            <person name="Min B."/>
            <person name="Choi I.G."/>
            <person name="Park H."/>
            <person name="Plett J.M."/>
            <person name="Magnuson J."/>
            <person name="Spatafora J.W."/>
            <person name="Nagy L.G."/>
            <person name="Henrissat B."/>
            <person name="Grigoriev I.V."/>
            <person name="Yang Z.L."/>
            <person name="Xu J."/>
            <person name="Martin F.M."/>
        </authorList>
    </citation>
    <scope>NUCLEOTIDE SEQUENCE</scope>
    <source>
        <strain evidence="1">KUC20120723A-06</strain>
    </source>
</reference>
<keyword evidence="2" id="KW-1185">Reference proteome</keyword>
<name>A0ACB8B8H4_9AGAM</name>
<dbReference type="Proteomes" id="UP000790709">
    <property type="component" value="Unassembled WGS sequence"/>
</dbReference>
<protein>
    <submittedName>
        <fullName evidence="1">Acyl-CoA dehydrogenase NM domain-like protein</fullName>
    </submittedName>
</protein>
<gene>
    <name evidence="1" type="ORF">BV22DRAFT_1131696</name>
</gene>
<comment type="caution">
    <text evidence="1">The sequence shown here is derived from an EMBL/GenBank/DDBJ whole genome shotgun (WGS) entry which is preliminary data.</text>
</comment>
<accession>A0ACB8B8H4</accession>
<sequence length="560" mass="62589">MRPSASLITSELFQIRSQFHSHEARASLAYDRAKAIGLAYGITLQDTLNLSHKFWDMHTDPIIWADGAAIALITLQYNLVAGTIARHAASDRPDLLSVVSDLLAFRIIGQFCLTELGRGLDIYKMKTRATLLPSGEFDLHTPTANDAKFMSATIPVKGWPCVAVVFAQLYVDGEWRGPRPFLVNLNDGYRMSEGITAKLLPPRGGSWAFNHSLTSFNHVRLPQSAILGKLEKSLTMHSDFMASIWRIPVSTLALSLPGISSLQISSFISARYSLRRHVTGPEGKPTPIISFRSHHAPLFEAIAQSFVLHVMYKWAVRTFMDEKLDIRSRHGVAICIKVVMVQHSQVSNSTLSERMGAQGLFDYNRLTNIHFDMRGNAIEGDVLGLSTRLIRDILEYSYSVPLTSRPMSLLAQHETGLFDEAFEAISNLSNFAEGFSAFVQPNAINMVQSIGHRMAYDAAIDQDVPRCLIDLYLCSAMKTDAAWYVERGALTRKEMAQMEGNALNAAFPRLEEFLQMMEVEPYITAPVISDEHWEKFTEMLPIHSSWLGRPVRVNQGVAKL</sequence>
<evidence type="ECO:0000313" key="1">
    <source>
        <dbReference type="EMBL" id="KAH7922116.1"/>
    </source>
</evidence>
<evidence type="ECO:0000313" key="2">
    <source>
        <dbReference type="Proteomes" id="UP000790709"/>
    </source>
</evidence>